<reference evidence="1 2" key="1">
    <citation type="submission" date="2015-10" db="EMBL/GenBank/DDBJ databases">
        <title>Conservation of the essential genome among Caulobacter and Brevundimonas species.</title>
        <authorList>
            <person name="Scott D."/>
            <person name="Ely B."/>
        </authorList>
    </citation>
    <scope>NUCLEOTIDE SEQUENCE [LARGE SCALE GENOMIC DNA]</scope>
    <source>
        <strain evidence="1 2">CB4</strain>
    </source>
</reference>
<proteinExistence type="predicted"/>
<evidence type="ECO:0000313" key="2">
    <source>
        <dbReference type="Proteomes" id="UP000056905"/>
    </source>
</evidence>
<dbReference type="KEGG" id="chq:AQ619_13505"/>
<accession>A0A0P0P1Z4</accession>
<organism evidence="1 2">
    <name type="scientific">Caulobacter henricii</name>
    <dbReference type="NCBI Taxonomy" id="69395"/>
    <lineage>
        <taxon>Bacteria</taxon>
        <taxon>Pseudomonadati</taxon>
        <taxon>Pseudomonadota</taxon>
        <taxon>Alphaproteobacteria</taxon>
        <taxon>Caulobacterales</taxon>
        <taxon>Caulobacteraceae</taxon>
        <taxon>Caulobacter</taxon>
    </lineage>
</organism>
<keyword evidence="2" id="KW-1185">Reference proteome</keyword>
<dbReference type="STRING" id="69395.AQ619_13505"/>
<sequence length="178" mass="18835">MSLRLKVLLLTILVQALLLAVTADLLFHQSGKVKQHRACLAALRSPQTGVEPVKVCEPIIATSHQVAARSSACEAALAARPENIFGVRMACSAPIKSLFAQRDVAQAEAGHLAKALNDERLGRGAAIARAQLSATTQAERKARAAAAVQAAPRDGDGLIRCDAECVRERWAGADAERP</sequence>
<gene>
    <name evidence="1" type="ORF">AQ619_13505</name>
</gene>
<dbReference type="RefSeq" id="WP_062148587.1">
    <property type="nucleotide sequence ID" value="NZ_CP013002.1"/>
</dbReference>
<name>A0A0P0P1Z4_9CAUL</name>
<dbReference type="Proteomes" id="UP000056905">
    <property type="component" value="Chromosome"/>
</dbReference>
<evidence type="ECO:0000313" key="1">
    <source>
        <dbReference type="EMBL" id="ALL14277.1"/>
    </source>
</evidence>
<protein>
    <submittedName>
        <fullName evidence="1">Uncharacterized protein</fullName>
    </submittedName>
</protein>
<dbReference type="EMBL" id="CP013002">
    <property type="protein sequence ID" value="ALL14277.1"/>
    <property type="molecule type" value="Genomic_DNA"/>
</dbReference>
<dbReference type="OrthoDB" id="9963818at2"/>
<dbReference type="AlphaFoldDB" id="A0A0P0P1Z4"/>